<evidence type="ECO:0000313" key="1">
    <source>
        <dbReference type="EMBL" id="SUZ64627.1"/>
    </source>
</evidence>
<protein>
    <submittedName>
        <fullName evidence="1">Uncharacterized protein</fullName>
    </submittedName>
</protein>
<reference evidence="1" key="1">
    <citation type="submission" date="2018-05" db="EMBL/GenBank/DDBJ databases">
        <authorList>
            <person name="Lanie J.A."/>
            <person name="Ng W.-L."/>
            <person name="Kazmierczak K.M."/>
            <person name="Andrzejewski T.M."/>
            <person name="Davidsen T.M."/>
            <person name="Wayne K.J."/>
            <person name="Tettelin H."/>
            <person name="Glass J.I."/>
            <person name="Rusch D."/>
            <person name="Podicherti R."/>
            <person name="Tsui H.-C.T."/>
            <person name="Winkler M.E."/>
        </authorList>
    </citation>
    <scope>NUCLEOTIDE SEQUENCE</scope>
</reference>
<name>A0A381PEH3_9ZZZZ</name>
<proteinExistence type="predicted"/>
<dbReference type="AlphaFoldDB" id="A0A381PEH3"/>
<dbReference type="EMBL" id="UINC01000939">
    <property type="protein sequence ID" value="SUZ64627.1"/>
    <property type="molecule type" value="Genomic_DNA"/>
</dbReference>
<sequence>MTPGKSFGGVFHRAEIVLGSEKCKTIKALPVWIETH</sequence>
<organism evidence="1">
    <name type="scientific">marine metagenome</name>
    <dbReference type="NCBI Taxonomy" id="408172"/>
    <lineage>
        <taxon>unclassified sequences</taxon>
        <taxon>metagenomes</taxon>
        <taxon>ecological metagenomes</taxon>
    </lineage>
</organism>
<gene>
    <name evidence="1" type="ORF">METZ01_LOCUS17481</name>
</gene>
<accession>A0A381PEH3</accession>